<evidence type="ECO:0000256" key="4">
    <source>
        <dbReference type="ARBA" id="ARBA00023125"/>
    </source>
</evidence>
<dbReference type="PRINTS" id="PR00454">
    <property type="entry name" value="ETSDOMAIN"/>
</dbReference>
<dbReference type="GO" id="GO:0030154">
    <property type="term" value="P:cell differentiation"/>
    <property type="evidence" value="ECO:0007669"/>
    <property type="project" value="TreeGrafter"/>
</dbReference>
<evidence type="ECO:0000256" key="2">
    <source>
        <dbReference type="ARBA" id="ARBA00005562"/>
    </source>
</evidence>
<dbReference type="InterPro" id="IPR046328">
    <property type="entry name" value="ETS_fam"/>
</dbReference>
<comment type="subcellular location">
    <subcellularLocation>
        <location evidence="1 6">Nucleus</location>
    </subcellularLocation>
</comment>
<feature type="compositionally biased region" description="Low complexity" evidence="7">
    <location>
        <begin position="128"/>
        <end position="146"/>
    </location>
</feature>
<dbReference type="Gene3D" id="1.10.10.10">
    <property type="entry name" value="Winged helix-like DNA-binding domain superfamily/Winged helix DNA-binding domain"/>
    <property type="match status" value="1"/>
</dbReference>
<evidence type="ECO:0000256" key="3">
    <source>
        <dbReference type="ARBA" id="ARBA00022473"/>
    </source>
</evidence>
<accession>A0A085M8I1</accession>
<dbReference type="SUPFAM" id="SSF46785">
    <property type="entry name" value="Winged helix' DNA-binding domain"/>
    <property type="match status" value="1"/>
</dbReference>
<evidence type="ECO:0000259" key="8">
    <source>
        <dbReference type="PROSITE" id="PS50061"/>
    </source>
</evidence>
<dbReference type="Proteomes" id="UP000030764">
    <property type="component" value="Unassembled WGS sequence"/>
</dbReference>
<feature type="domain" description="ETS" evidence="8">
    <location>
        <begin position="364"/>
        <end position="446"/>
    </location>
</feature>
<dbReference type="SMART" id="SM00413">
    <property type="entry name" value="ETS"/>
    <property type="match status" value="1"/>
</dbReference>
<dbReference type="Pfam" id="PF00178">
    <property type="entry name" value="Ets"/>
    <property type="match status" value="1"/>
</dbReference>
<dbReference type="PANTHER" id="PTHR11849">
    <property type="entry name" value="ETS"/>
    <property type="match status" value="1"/>
</dbReference>
<dbReference type="GO" id="GO:0040034">
    <property type="term" value="P:regulation of development, heterochronic"/>
    <property type="evidence" value="ECO:0007669"/>
    <property type="project" value="UniProtKB-ARBA"/>
</dbReference>
<proteinExistence type="inferred from homology"/>
<dbReference type="EMBL" id="KL363216">
    <property type="protein sequence ID" value="KFD53527.1"/>
    <property type="molecule type" value="Genomic_DNA"/>
</dbReference>
<keyword evidence="3" id="KW-0217">Developmental protein</keyword>
<dbReference type="GO" id="GO:0005634">
    <property type="term" value="C:nucleus"/>
    <property type="evidence" value="ECO:0007669"/>
    <property type="project" value="UniProtKB-SubCell"/>
</dbReference>
<evidence type="ECO:0000313" key="9">
    <source>
        <dbReference type="EMBL" id="KFD53527.1"/>
    </source>
</evidence>
<evidence type="ECO:0000256" key="6">
    <source>
        <dbReference type="RuleBase" id="RU004019"/>
    </source>
</evidence>
<sequence length="476" mass="53784">MNGYPSAQTKTVQPQKKLDERIVALHEAIQTRAASRQSIPLLCSKQNSSAVHITTKSCTSCSTANIDETQSMSRQKEYSRKEDVELQSTEVPPFSCETKSSCTAASNTQHSTHTVTSILRLSDNVKTRQSNKTSSLSSSPDSGISDVESDLTLKQPPGVLQQGLTFIVLQDCFCKCLREQPTIYCLHSFKLRTLLSAPKQQHSSRSVCLFPDDLYGSPAATACSLNFMIRKFSIRDFISFNISHVAILVWSRPLLFFPQFSESKCGEEDYFNQMLETLKERQKILNSLAQITPEANDDILRNFPRFCSQHPEWITKDEDCQSAPSLPKLSSGGNVDSKLKTKHGKAELDLSVCTAKDRHSGSGTYLWKFLLKLLCSKEFSPRYIKWLDRQNGIFKIVDSKVVSRLWGLHKNKPSMNYETMGRALRYYYQRGILTKVDSQRLVYQFVNFNPEAIPHLLEDSTPRCDNSSEIVARATK</sequence>
<feature type="region of interest" description="Disordered" evidence="7">
    <location>
        <begin position="127"/>
        <end position="148"/>
    </location>
</feature>
<dbReference type="PROSITE" id="PS00346">
    <property type="entry name" value="ETS_DOMAIN_2"/>
    <property type="match status" value="1"/>
</dbReference>
<dbReference type="FunFam" id="1.10.10.10:FF:000411">
    <property type="entry name" value="Ecdysone-induced protein 74EF isoform A"/>
    <property type="match status" value="1"/>
</dbReference>
<evidence type="ECO:0000256" key="7">
    <source>
        <dbReference type="SAM" id="MobiDB-lite"/>
    </source>
</evidence>
<dbReference type="InterPro" id="IPR000418">
    <property type="entry name" value="Ets_dom"/>
</dbReference>
<keyword evidence="5 6" id="KW-0539">Nucleus</keyword>
<protein>
    <recommendedName>
        <fullName evidence="8">ETS domain-containing protein</fullName>
    </recommendedName>
</protein>
<name>A0A085M8I1_9BILA</name>
<reference evidence="9 10" key="1">
    <citation type="journal article" date="2014" name="Nat. Genet.">
        <title>Genome and transcriptome of the porcine whipworm Trichuris suis.</title>
        <authorList>
            <person name="Jex A.R."/>
            <person name="Nejsum P."/>
            <person name="Schwarz E.M."/>
            <person name="Hu L."/>
            <person name="Young N.D."/>
            <person name="Hall R.S."/>
            <person name="Korhonen P.K."/>
            <person name="Liao S."/>
            <person name="Thamsborg S."/>
            <person name="Xia J."/>
            <person name="Xu P."/>
            <person name="Wang S."/>
            <person name="Scheerlinck J.P."/>
            <person name="Hofmann A."/>
            <person name="Sternberg P.W."/>
            <person name="Wang J."/>
            <person name="Gasser R.B."/>
        </authorList>
    </citation>
    <scope>NUCLEOTIDE SEQUENCE [LARGE SCALE GENOMIC DNA]</scope>
    <source>
        <strain evidence="9">DCEP-RM93M</strain>
    </source>
</reference>
<dbReference type="AlphaFoldDB" id="A0A085M8I1"/>
<dbReference type="InterPro" id="IPR036390">
    <property type="entry name" value="WH_DNA-bd_sf"/>
</dbReference>
<organism evidence="9 10">
    <name type="scientific">Trichuris suis</name>
    <name type="common">pig whipworm</name>
    <dbReference type="NCBI Taxonomy" id="68888"/>
    <lineage>
        <taxon>Eukaryota</taxon>
        <taxon>Metazoa</taxon>
        <taxon>Ecdysozoa</taxon>
        <taxon>Nematoda</taxon>
        <taxon>Enoplea</taxon>
        <taxon>Dorylaimia</taxon>
        <taxon>Trichinellida</taxon>
        <taxon>Trichuridae</taxon>
        <taxon>Trichuris</taxon>
    </lineage>
</organism>
<dbReference type="PANTHER" id="PTHR11849:SF191">
    <property type="entry name" value="ECDYSONE-INDUCED PROTEIN 74EF ISOFORM B"/>
    <property type="match status" value="1"/>
</dbReference>
<evidence type="ECO:0000256" key="5">
    <source>
        <dbReference type="ARBA" id="ARBA00023242"/>
    </source>
</evidence>
<keyword evidence="4 6" id="KW-0238">DNA-binding</keyword>
<dbReference type="InterPro" id="IPR036388">
    <property type="entry name" value="WH-like_DNA-bd_sf"/>
</dbReference>
<evidence type="ECO:0000256" key="1">
    <source>
        <dbReference type="ARBA" id="ARBA00004123"/>
    </source>
</evidence>
<gene>
    <name evidence="9" type="ORF">M513_05633</name>
</gene>
<evidence type="ECO:0000313" key="10">
    <source>
        <dbReference type="Proteomes" id="UP000030764"/>
    </source>
</evidence>
<dbReference type="GO" id="GO:0000981">
    <property type="term" value="F:DNA-binding transcription factor activity, RNA polymerase II-specific"/>
    <property type="evidence" value="ECO:0007669"/>
    <property type="project" value="TreeGrafter"/>
</dbReference>
<dbReference type="PROSITE" id="PS50061">
    <property type="entry name" value="ETS_DOMAIN_3"/>
    <property type="match status" value="1"/>
</dbReference>
<dbReference type="GO" id="GO:0043565">
    <property type="term" value="F:sequence-specific DNA binding"/>
    <property type="evidence" value="ECO:0007669"/>
    <property type="project" value="InterPro"/>
</dbReference>
<keyword evidence="10" id="KW-1185">Reference proteome</keyword>
<comment type="similarity">
    <text evidence="2 6">Belongs to the ETS family.</text>
</comment>